<dbReference type="InterPro" id="IPR001845">
    <property type="entry name" value="HTH_ArsR_DNA-bd_dom"/>
</dbReference>
<dbReference type="RefSeq" id="WP_284131072.1">
    <property type="nucleotide sequence ID" value="NZ_JASKYM010000001.1"/>
</dbReference>
<dbReference type="PANTHER" id="PTHR33154:SF33">
    <property type="entry name" value="TRANSCRIPTIONAL REPRESSOR SDPR"/>
    <property type="match status" value="1"/>
</dbReference>
<dbReference type="EMBL" id="JASKYM010000001">
    <property type="protein sequence ID" value="MDK2562084.1"/>
    <property type="molecule type" value="Genomic_DNA"/>
</dbReference>
<dbReference type="InterPro" id="IPR011991">
    <property type="entry name" value="ArsR-like_HTH"/>
</dbReference>
<dbReference type="NCBIfam" id="NF033788">
    <property type="entry name" value="HTH_metalloreg"/>
    <property type="match status" value="1"/>
</dbReference>
<evidence type="ECO:0000256" key="3">
    <source>
        <dbReference type="ARBA" id="ARBA00023163"/>
    </source>
</evidence>
<dbReference type="SUPFAM" id="SSF46785">
    <property type="entry name" value="Winged helix' DNA-binding domain"/>
    <property type="match status" value="1"/>
</dbReference>
<dbReference type="InterPro" id="IPR036388">
    <property type="entry name" value="WH-like_DNA-bd_sf"/>
</dbReference>
<protein>
    <submittedName>
        <fullName evidence="5">Metalloregulator ArsR/SmtB family transcription factor</fullName>
    </submittedName>
</protein>
<dbReference type="PROSITE" id="PS50987">
    <property type="entry name" value="HTH_ARSR_2"/>
    <property type="match status" value="1"/>
</dbReference>
<keyword evidence="6" id="KW-1185">Reference proteome</keyword>
<evidence type="ECO:0000256" key="2">
    <source>
        <dbReference type="ARBA" id="ARBA00023125"/>
    </source>
</evidence>
<dbReference type="Proteomes" id="UP001301012">
    <property type="component" value="Unassembled WGS sequence"/>
</dbReference>
<keyword evidence="1" id="KW-0805">Transcription regulation</keyword>
<dbReference type="Pfam" id="PF01022">
    <property type="entry name" value="HTH_5"/>
    <property type="match status" value="1"/>
</dbReference>
<dbReference type="InterPro" id="IPR036390">
    <property type="entry name" value="WH_DNA-bd_sf"/>
</dbReference>
<organism evidence="5 6">
    <name type="scientific">Romboutsia sedimentorum</name>
    <dbReference type="NCBI Taxonomy" id="1368474"/>
    <lineage>
        <taxon>Bacteria</taxon>
        <taxon>Bacillati</taxon>
        <taxon>Bacillota</taxon>
        <taxon>Clostridia</taxon>
        <taxon>Peptostreptococcales</taxon>
        <taxon>Peptostreptococcaceae</taxon>
        <taxon>Romboutsia</taxon>
    </lineage>
</organism>
<sequence>MELIQMLKALGDETRIRIVNILRKGSLCVCEIESILELTQSNASRHLNKLMNAKIVTYYKEAKYVYYKLDEETINKHSFIKELLDNELEKEEKLKYDYSILKDYKSAGLTCENVSRVKDIIDNVNKKKSTK</sequence>
<evidence type="ECO:0000259" key="4">
    <source>
        <dbReference type="PROSITE" id="PS50987"/>
    </source>
</evidence>
<gene>
    <name evidence="5" type="ORF">QOZ84_00875</name>
</gene>
<evidence type="ECO:0000313" key="6">
    <source>
        <dbReference type="Proteomes" id="UP001301012"/>
    </source>
</evidence>
<dbReference type="Gene3D" id="1.10.10.10">
    <property type="entry name" value="Winged helix-like DNA-binding domain superfamily/Winged helix DNA-binding domain"/>
    <property type="match status" value="1"/>
</dbReference>
<dbReference type="PANTHER" id="PTHR33154">
    <property type="entry name" value="TRANSCRIPTIONAL REGULATOR, ARSR FAMILY"/>
    <property type="match status" value="1"/>
</dbReference>
<dbReference type="PRINTS" id="PR00778">
    <property type="entry name" value="HTHARSR"/>
</dbReference>
<dbReference type="CDD" id="cd00090">
    <property type="entry name" value="HTH_ARSR"/>
    <property type="match status" value="1"/>
</dbReference>
<accession>A0ABT7E574</accession>
<dbReference type="SMART" id="SM00418">
    <property type="entry name" value="HTH_ARSR"/>
    <property type="match status" value="1"/>
</dbReference>
<dbReference type="InterPro" id="IPR051081">
    <property type="entry name" value="HTH_MetalResp_TranReg"/>
</dbReference>
<evidence type="ECO:0000313" key="5">
    <source>
        <dbReference type="EMBL" id="MDK2562084.1"/>
    </source>
</evidence>
<name>A0ABT7E574_9FIRM</name>
<keyword evidence="2" id="KW-0238">DNA-binding</keyword>
<feature type="domain" description="HTH arsR-type" evidence="4">
    <location>
        <begin position="1"/>
        <end position="95"/>
    </location>
</feature>
<comment type="caution">
    <text evidence="5">The sequence shown here is derived from an EMBL/GenBank/DDBJ whole genome shotgun (WGS) entry which is preliminary data.</text>
</comment>
<evidence type="ECO:0000256" key="1">
    <source>
        <dbReference type="ARBA" id="ARBA00023015"/>
    </source>
</evidence>
<reference evidence="5 6" key="1">
    <citation type="submission" date="2023-05" db="EMBL/GenBank/DDBJ databases">
        <title>Rombocin, a short stable natural nisin variant, displays selective antimicrobial activity against Listeria monocytogenes and employs dual mode of action to kill target bacterial strains.</title>
        <authorList>
            <person name="Wambui J."/>
            <person name="Stephan R."/>
            <person name="Kuipers O.P."/>
        </authorList>
    </citation>
    <scope>NUCLEOTIDE SEQUENCE [LARGE SCALE GENOMIC DNA]</scope>
    <source>
        <strain evidence="5 6">RC002</strain>
    </source>
</reference>
<proteinExistence type="predicted"/>
<keyword evidence="3" id="KW-0804">Transcription</keyword>